<evidence type="ECO:0000313" key="2">
    <source>
        <dbReference type="Proteomes" id="UP000824533"/>
    </source>
</evidence>
<protein>
    <submittedName>
        <fullName evidence="1">Uncharacterized protein</fullName>
    </submittedName>
</protein>
<evidence type="ECO:0000313" key="1">
    <source>
        <dbReference type="EMBL" id="KAJ0184331.1"/>
    </source>
</evidence>
<name>A0ACC1DKB4_9NEOP</name>
<accession>A0ACC1DKB4</accession>
<dbReference type="EMBL" id="CM034387">
    <property type="protein sequence ID" value="KAJ0184331.1"/>
    <property type="molecule type" value="Genomic_DNA"/>
</dbReference>
<comment type="caution">
    <text evidence="1">The sequence shown here is derived from an EMBL/GenBank/DDBJ whole genome shotgun (WGS) entry which is preliminary data.</text>
</comment>
<sequence>MWIYYFVFSAIIYIGITQDKEGDECVFTYTNTLGRCKKATECESAKIQSRQNGILPTICSDADPFSGVLICCTDGNNIFQAGNTKDVNGSRVWEIAKETNKRVSEIKCEEYSQDVTKILSVLPLQTEEGRKLYQYKTSKCKYKYSRIQLIIGGSVAEVEEFPHMAAIGYVNFDTYSFLCGGTLISEKFVLTAAHCCTGSIAPEIVRLGDHNLDPSVNDGATPRDVGIREKYVYPDYDSPRPYHDIALLELISDVPFSSGIRPACLWHQDGVGEYTKAIVTGWGITNSRPSSTPSKILKKAALDLFDNDFCDSLLPGNTHFVGFTDSQICAGYLGGGQDTCQGDSGGPLQVTSSENKCIFYVMGVTSLGKSCGDKDTPAIYTRVSSYIEWIEPIVWPK</sequence>
<gene>
    <name evidence="1" type="ORF">K1T71_000754</name>
</gene>
<keyword evidence="2" id="KW-1185">Reference proteome</keyword>
<reference evidence="1 2" key="1">
    <citation type="journal article" date="2021" name="Front. Genet.">
        <title>Chromosome-Level Genome Assembly Reveals Significant Gene Expansion in the Toll and IMD Signaling Pathways of Dendrolimus kikuchii.</title>
        <authorList>
            <person name="Zhou J."/>
            <person name="Wu P."/>
            <person name="Xiong Z."/>
            <person name="Liu N."/>
            <person name="Zhao N."/>
            <person name="Ji M."/>
            <person name="Qiu Y."/>
            <person name="Yang B."/>
        </authorList>
    </citation>
    <scope>NUCLEOTIDE SEQUENCE [LARGE SCALE GENOMIC DNA]</scope>
    <source>
        <strain evidence="1">Ann1</strain>
    </source>
</reference>
<organism evidence="1 2">
    <name type="scientific">Dendrolimus kikuchii</name>
    <dbReference type="NCBI Taxonomy" id="765133"/>
    <lineage>
        <taxon>Eukaryota</taxon>
        <taxon>Metazoa</taxon>
        <taxon>Ecdysozoa</taxon>
        <taxon>Arthropoda</taxon>
        <taxon>Hexapoda</taxon>
        <taxon>Insecta</taxon>
        <taxon>Pterygota</taxon>
        <taxon>Neoptera</taxon>
        <taxon>Endopterygota</taxon>
        <taxon>Lepidoptera</taxon>
        <taxon>Glossata</taxon>
        <taxon>Ditrysia</taxon>
        <taxon>Bombycoidea</taxon>
        <taxon>Lasiocampidae</taxon>
        <taxon>Dendrolimus</taxon>
    </lineage>
</organism>
<proteinExistence type="predicted"/>
<dbReference type="Proteomes" id="UP000824533">
    <property type="component" value="Linkage Group LG01"/>
</dbReference>